<feature type="signal peptide" evidence="1">
    <location>
        <begin position="1"/>
        <end position="33"/>
    </location>
</feature>
<evidence type="ECO:0000256" key="1">
    <source>
        <dbReference type="SAM" id="SignalP"/>
    </source>
</evidence>
<dbReference type="RefSeq" id="WP_381488461.1">
    <property type="nucleotide sequence ID" value="NZ_JBHTIK010000004.1"/>
</dbReference>
<dbReference type="InterPro" id="IPR010239">
    <property type="entry name" value="CHP02001"/>
</dbReference>
<dbReference type="EMBL" id="JBHTIK010000004">
    <property type="protein sequence ID" value="MFD0848163.1"/>
    <property type="molecule type" value="Genomic_DNA"/>
</dbReference>
<dbReference type="Proteomes" id="UP001597124">
    <property type="component" value="Unassembled WGS sequence"/>
</dbReference>
<reference evidence="3" key="1">
    <citation type="journal article" date="2019" name="Int. J. Syst. Evol. Microbiol.">
        <title>The Global Catalogue of Microorganisms (GCM) 10K type strain sequencing project: providing services to taxonomists for standard genome sequencing and annotation.</title>
        <authorList>
            <consortium name="The Broad Institute Genomics Platform"/>
            <consortium name="The Broad Institute Genome Sequencing Center for Infectious Disease"/>
            <person name="Wu L."/>
            <person name="Ma J."/>
        </authorList>
    </citation>
    <scope>NUCLEOTIDE SEQUENCE [LARGE SCALE GENOMIC DNA]</scope>
    <source>
        <strain evidence="3">CCUG 52537</strain>
    </source>
</reference>
<proteinExistence type="predicted"/>
<evidence type="ECO:0000313" key="3">
    <source>
        <dbReference type="Proteomes" id="UP001597124"/>
    </source>
</evidence>
<accession>A0ABW3C2H0</accession>
<keyword evidence="1" id="KW-0732">Signal</keyword>
<gene>
    <name evidence="2" type="ORF">ACFQ00_07495</name>
</gene>
<organism evidence="2 3">
    <name type="scientific">Sphingosinicella xenopeptidilytica</name>
    <dbReference type="NCBI Taxonomy" id="364098"/>
    <lineage>
        <taxon>Bacteria</taxon>
        <taxon>Pseudomonadati</taxon>
        <taxon>Pseudomonadota</taxon>
        <taxon>Alphaproteobacteria</taxon>
        <taxon>Sphingomonadales</taxon>
        <taxon>Sphingosinicellaceae</taxon>
        <taxon>Sphingosinicella</taxon>
    </lineage>
</organism>
<comment type="caution">
    <text evidence="2">The sequence shown here is derived from an EMBL/GenBank/DDBJ whole genome shotgun (WGS) entry which is preliminary data.</text>
</comment>
<sequence length="257" mass="26543">MMKKGIGSRAISTTVLAAATLVGSLAVAAPAFAQDAEATSDWEISGNAGIFSQYRWRGISLSDEEVAFQGGIDVAHSSGFYVGTWGSSLAGFGSYGGANTEIDVYAGYAGEAGGFGYDIGAIWYLYPGTSGTDVVEITASLSKELGPVGASVGVAYAPKQDSLGNDDSFYLYTDWSAAIPNTPVSLNAHLGYTDGSLSIDRGFSTDGDYLDWSLGASVSYDKLTLGVSYVDTDVKGGDPSINKITDSAIIVSLTAAF</sequence>
<dbReference type="Pfam" id="PF09694">
    <property type="entry name" value="Gcw_chp"/>
    <property type="match status" value="1"/>
</dbReference>
<protein>
    <submittedName>
        <fullName evidence="2">TorF family putative porin</fullName>
    </submittedName>
</protein>
<dbReference type="NCBIfam" id="TIGR02001">
    <property type="entry name" value="gcw_chp"/>
    <property type="match status" value="1"/>
</dbReference>
<keyword evidence="3" id="KW-1185">Reference proteome</keyword>
<name>A0ABW3C2H0_SPHXN</name>
<evidence type="ECO:0000313" key="2">
    <source>
        <dbReference type="EMBL" id="MFD0848163.1"/>
    </source>
</evidence>
<feature type="chain" id="PRO_5046479271" evidence="1">
    <location>
        <begin position="34"/>
        <end position="257"/>
    </location>
</feature>